<evidence type="ECO:0000256" key="8">
    <source>
        <dbReference type="ARBA" id="ARBA00023054"/>
    </source>
</evidence>
<dbReference type="GO" id="GO:0003723">
    <property type="term" value="F:RNA binding"/>
    <property type="evidence" value="ECO:0007669"/>
    <property type="project" value="UniProtKB-UniRule"/>
</dbReference>
<feature type="compositionally biased region" description="Pro residues" evidence="13">
    <location>
        <begin position="328"/>
        <end position="337"/>
    </location>
</feature>
<dbReference type="GO" id="GO:0000956">
    <property type="term" value="P:nuclear-transcribed mRNA catabolic process"/>
    <property type="evidence" value="ECO:0007669"/>
    <property type="project" value="UniProtKB-ARBA"/>
</dbReference>
<keyword evidence="7" id="KW-0805">Transcription regulation</keyword>
<dbReference type="InterPro" id="IPR013083">
    <property type="entry name" value="Znf_RING/FYVE/PHD"/>
</dbReference>
<dbReference type="SMART" id="SM00360">
    <property type="entry name" value="RRM"/>
    <property type="match status" value="1"/>
</dbReference>
<proteinExistence type="predicted"/>
<dbReference type="CDD" id="cd16618">
    <property type="entry name" value="mRING-HC-C4C4_CNOT4"/>
    <property type="match status" value="1"/>
</dbReference>
<evidence type="ECO:0000256" key="11">
    <source>
        <dbReference type="PROSITE-ProRule" id="PRU00176"/>
    </source>
</evidence>
<evidence type="ECO:0000259" key="16">
    <source>
        <dbReference type="PROSITE" id="PS50103"/>
    </source>
</evidence>
<evidence type="ECO:0000256" key="7">
    <source>
        <dbReference type="ARBA" id="ARBA00023015"/>
    </source>
</evidence>
<keyword evidence="8" id="KW-0175">Coiled coil</keyword>
<keyword evidence="9" id="KW-0804">Transcription</keyword>
<dbReference type="CDD" id="cd12438">
    <property type="entry name" value="RRM_CNOT4"/>
    <property type="match status" value="1"/>
</dbReference>
<dbReference type="PROSITE" id="PS50103">
    <property type="entry name" value="ZF_C3H1"/>
    <property type="match status" value="1"/>
</dbReference>
<feature type="compositionally biased region" description="Low complexity" evidence="13">
    <location>
        <begin position="314"/>
        <end position="327"/>
    </location>
</feature>
<keyword evidence="5 12" id="KW-0862">Zinc</keyword>
<dbReference type="PROSITE" id="PS50089">
    <property type="entry name" value="ZF_RING_2"/>
    <property type="match status" value="1"/>
</dbReference>
<evidence type="ECO:0000256" key="4">
    <source>
        <dbReference type="ARBA" id="ARBA00022771"/>
    </source>
</evidence>
<dbReference type="GO" id="GO:0010557">
    <property type="term" value="P:positive regulation of macromolecule biosynthetic process"/>
    <property type="evidence" value="ECO:0007669"/>
    <property type="project" value="UniProtKB-ARBA"/>
</dbReference>
<keyword evidence="2" id="KW-0678">Repressor</keyword>
<dbReference type="Gene3D" id="3.30.40.10">
    <property type="entry name" value="Zinc/RING finger domain, C3HC4 (zinc finger)"/>
    <property type="match status" value="1"/>
</dbReference>
<feature type="region of interest" description="Disordered" evidence="13">
    <location>
        <begin position="405"/>
        <end position="493"/>
    </location>
</feature>
<dbReference type="GO" id="GO:0061630">
    <property type="term" value="F:ubiquitin protein ligase activity"/>
    <property type="evidence" value="ECO:0007669"/>
    <property type="project" value="UniProtKB-ARBA"/>
</dbReference>
<dbReference type="SMART" id="SM00361">
    <property type="entry name" value="RRM_1"/>
    <property type="match status" value="1"/>
</dbReference>
<feature type="region of interest" description="Disordered" evidence="13">
    <location>
        <begin position="580"/>
        <end position="602"/>
    </location>
</feature>
<feature type="domain" description="RRM" evidence="15">
    <location>
        <begin position="122"/>
        <end position="207"/>
    </location>
</feature>
<feature type="zinc finger region" description="C3H1-type" evidence="12">
    <location>
        <begin position="204"/>
        <end position="231"/>
    </location>
</feature>
<dbReference type="AlphaFoldDB" id="A0AAV9JWT8"/>
<evidence type="ECO:0000256" key="6">
    <source>
        <dbReference type="ARBA" id="ARBA00022884"/>
    </source>
</evidence>
<dbReference type="PANTHER" id="PTHR12603">
    <property type="entry name" value="CCR4-NOT TRANSCRIPTION COMPLEX RELATED"/>
    <property type="match status" value="1"/>
</dbReference>
<dbReference type="Pfam" id="PF14570">
    <property type="entry name" value="zf-RING_4"/>
    <property type="match status" value="1"/>
</dbReference>
<feature type="domain" description="RING-type" evidence="14">
    <location>
        <begin position="17"/>
        <end position="60"/>
    </location>
</feature>
<feature type="compositionally biased region" description="Low complexity" evidence="13">
    <location>
        <begin position="262"/>
        <end position="271"/>
    </location>
</feature>
<dbReference type="FunFam" id="3.30.70.330:FF:000257">
    <property type="entry name" value="CCR4-NOT core complex subunit Not4"/>
    <property type="match status" value="1"/>
</dbReference>
<dbReference type="InterPro" id="IPR000504">
    <property type="entry name" value="RRM_dom"/>
</dbReference>
<feature type="compositionally biased region" description="Polar residues" evidence="13">
    <location>
        <begin position="293"/>
        <end position="308"/>
    </location>
</feature>
<evidence type="ECO:0000256" key="3">
    <source>
        <dbReference type="ARBA" id="ARBA00022723"/>
    </source>
</evidence>
<dbReference type="GO" id="GO:0005634">
    <property type="term" value="C:nucleus"/>
    <property type="evidence" value="ECO:0007669"/>
    <property type="project" value="UniProtKB-SubCell"/>
</dbReference>
<keyword evidence="10" id="KW-0539">Nucleus</keyword>
<dbReference type="InterPro" id="IPR012677">
    <property type="entry name" value="Nucleotide-bd_a/b_plait_sf"/>
</dbReference>
<dbReference type="InterPro" id="IPR039780">
    <property type="entry name" value="Mot2"/>
</dbReference>
<feature type="region of interest" description="Disordered" evidence="13">
    <location>
        <begin position="650"/>
        <end position="747"/>
    </location>
</feature>
<evidence type="ECO:0000256" key="5">
    <source>
        <dbReference type="ARBA" id="ARBA00022833"/>
    </source>
</evidence>
<feature type="compositionally biased region" description="Basic and acidic residues" evidence="13">
    <location>
        <begin position="421"/>
        <end position="431"/>
    </location>
</feature>
<dbReference type="InterPro" id="IPR000571">
    <property type="entry name" value="Znf_CCCH"/>
</dbReference>
<dbReference type="FunFam" id="3.30.40.10:FF:000006">
    <property type="entry name" value="CCR4-NOT transcription complex subunit 4"/>
    <property type="match status" value="1"/>
</dbReference>
<feature type="domain" description="C3H1-type" evidence="16">
    <location>
        <begin position="204"/>
        <end position="231"/>
    </location>
</feature>
<dbReference type="Gene3D" id="3.30.70.330">
    <property type="match status" value="1"/>
</dbReference>
<dbReference type="GO" id="GO:0008270">
    <property type="term" value="F:zinc ion binding"/>
    <property type="evidence" value="ECO:0007669"/>
    <property type="project" value="UniProtKB-KW"/>
</dbReference>
<name>A0AAV9JWT8_9PEZI</name>
<evidence type="ECO:0008006" key="19">
    <source>
        <dbReference type="Google" id="ProtNLM"/>
    </source>
</evidence>
<dbReference type="InterPro" id="IPR039515">
    <property type="entry name" value="NOT4_mRING-HC-C4C4"/>
</dbReference>
<feature type="compositionally biased region" description="Basic and acidic residues" evidence="13">
    <location>
        <begin position="97"/>
        <end position="106"/>
    </location>
</feature>
<keyword evidence="6 11" id="KW-0694">RNA-binding</keyword>
<evidence type="ECO:0000256" key="13">
    <source>
        <dbReference type="SAM" id="MobiDB-lite"/>
    </source>
</evidence>
<feature type="compositionally biased region" description="Basic residues" evidence="13">
    <location>
        <begin position="719"/>
        <end position="730"/>
    </location>
</feature>
<evidence type="ECO:0000259" key="14">
    <source>
        <dbReference type="PROSITE" id="PS50089"/>
    </source>
</evidence>
<feature type="region of interest" description="Disordered" evidence="13">
    <location>
        <begin position="245"/>
        <end position="371"/>
    </location>
</feature>
<organism evidence="17 18">
    <name type="scientific">Oleoguttula mirabilis</name>
    <dbReference type="NCBI Taxonomy" id="1507867"/>
    <lineage>
        <taxon>Eukaryota</taxon>
        <taxon>Fungi</taxon>
        <taxon>Dikarya</taxon>
        <taxon>Ascomycota</taxon>
        <taxon>Pezizomycotina</taxon>
        <taxon>Dothideomycetes</taxon>
        <taxon>Dothideomycetidae</taxon>
        <taxon>Mycosphaerellales</taxon>
        <taxon>Teratosphaeriaceae</taxon>
        <taxon>Oleoguttula</taxon>
    </lineage>
</organism>
<feature type="compositionally biased region" description="Low complexity" evidence="13">
    <location>
        <begin position="338"/>
        <end position="347"/>
    </location>
</feature>
<feature type="compositionally biased region" description="Low complexity" evidence="13">
    <location>
        <begin position="432"/>
        <end position="443"/>
    </location>
</feature>
<dbReference type="GO" id="GO:0016567">
    <property type="term" value="P:protein ubiquitination"/>
    <property type="evidence" value="ECO:0007669"/>
    <property type="project" value="TreeGrafter"/>
</dbReference>
<dbReference type="SUPFAM" id="SSF57850">
    <property type="entry name" value="RING/U-box"/>
    <property type="match status" value="1"/>
</dbReference>
<feature type="compositionally biased region" description="Basic residues" evidence="13">
    <location>
        <begin position="81"/>
        <end position="91"/>
    </location>
</feature>
<dbReference type="InterPro" id="IPR034261">
    <property type="entry name" value="CNOT4_RRM"/>
</dbReference>
<dbReference type="GO" id="GO:0030015">
    <property type="term" value="C:CCR4-NOT core complex"/>
    <property type="evidence" value="ECO:0007669"/>
    <property type="project" value="UniProtKB-ARBA"/>
</dbReference>
<comment type="caution">
    <text evidence="17">The sequence shown here is derived from an EMBL/GenBank/DDBJ whole genome shotgun (WGS) entry which is preliminary data.</text>
</comment>
<evidence type="ECO:0000256" key="9">
    <source>
        <dbReference type="ARBA" id="ARBA00023163"/>
    </source>
</evidence>
<evidence type="ECO:0000256" key="10">
    <source>
        <dbReference type="ARBA" id="ARBA00023242"/>
    </source>
</evidence>
<dbReference type="SUPFAM" id="SSF54928">
    <property type="entry name" value="RNA-binding domain, RBD"/>
    <property type="match status" value="1"/>
</dbReference>
<protein>
    <recommendedName>
        <fullName evidence="19">CCR4-NOT transcription complex subunit 4</fullName>
    </recommendedName>
</protein>
<evidence type="ECO:0000256" key="1">
    <source>
        <dbReference type="ARBA" id="ARBA00004123"/>
    </source>
</evidence>
<dbReference type="Pfam" id="PF00076">
    <property type="entry name" value="RRM_1"/>
    <property type="match status" value="1"/>
</dbReference>
<dbReference type="EMBL" id="JAVFHQ010000004">
    <property type="protein sequence ID" value="KAK4549545.1"/>
    <property type="molecule type" value="Genomic_DNA"/>
</dbReference>
<dbReference type="PANTHER" id="PTHR12603:SF0">
    <property type="entry name" value="CCR4-NOT TRANSCRIPTION COMPLEX SUBUNIT 4"/>
    <property type="match status" value="1"/>
</dbReference>
<keyword evidence="3 12" id="KW-0479">Metal-binding</keyword>
<accession>A0AAV9JWT8</accession>
<comment type="subcellular location">
    <subcellularLocation>
        <location evidence="1">Nucleus</location>
    </subcellularLocation>
</comment>
<feature type="region of interest" description="Disordered" evidence="13">
    <location>
        <begin position="81"/>
        <end position="106"/>
    </location>
</feature>
<dbReference type="PROSITE" id="PS50102">
    <property type="entry name" value="RRM"/>
    <property type="match status" value="1"/>
</dbReference>
<dbReference type="InterPro" id="IPR001841">
    <property type="entry name" value="Znf_RING"/>
</dbReference>
<dbReference type="InterPro" id="IPR035979">
    <property type="entry name" value="RBD_domain_sf"/>
</dbReference>
<dbReference type="GO" id="GO:0051254">
    <property type="term" value="P:positive regulation of RNA metabolic process"/>
    <property type="evidence" value="ECO:0007669"/>
    <property type="project" value="UniProtKB-ARBA"/>
</dbReference>
<evidence type="ECO:0000256" key="2">
    <source>
        <dbReference type="ARBA" id="ARBA00022491"/>
    </source>
</evidence>
<evidence type="ECO:0000259" key="15">
    <source>
        <dbReference type="PROSITE" id="PS50102"/>
    </source>
</evidence>
<dbReference type="Proteomes" id="UP001324427">
    <property type="component" value="Unassembled WGS sequence"/>
</dbReference>
<keyword evidence="4 12" id="KW-0863">Zinc-finger</keyword>
<evidence type="ECO:0000313" key="18">
    <source>
        <dbReference type="Proteomes" id="UP001324427"/>
    </source>
</evidence>
<reference evidence="17 18" key="1">
    <citation type="submission" date="2021-11" db="EMBL/GenBank/DDBJ databases">
        <title>Black yeast isolated from Biological Soil Crust.</title>
        <authorList>
            <person name="Kurbessoian T."/>
        </authorList>
    </citation>
    <scope>NUCLEOTIDE SEQUENCE [LARGE SCALE GENOMIC DNA]</scope>
    <source>
        <strain evidence="17 18">CCFEE 5522</strain>
    </source>
</reference>
<dbReference type="InterPro" id="IPR003954">
    <property type="entry name" value="RRM_euk-type"/>
</dbReference>
<evidence type="ECO:0000313" key="17">
    <source>
        <dbReference type="EMBL" id="KAK4549545.1"/>
    </source>
</evidence>
<feature type="compositionally biased region" description="Low complexity" evidence="13">
    <location>
        <begin position="689"/>
        <end position="708"/>
    </location>
</feature>
<evidence type="ECO:0000256" key="12">
    <source>
        <dbReference type="PROSITE-ProRule" id="PRU00723"/>
    </source>
</evidence>
<keyword evidence="18" id="KW-1185">Reference proteome</keyword>
<sequence length="793" mass="85598">MDSRDAFLLEDEEDDCCPLCVEEFDLTDKGFRPCPCGYQICQFCYHNVKTNMNGLCPACRRPYNDKDIEYKVITPEETAAHKARQAQRAKKTQAALQKERQKAEADHLSRKHLAGLRVVQKNLVYVTGLSPTTQEDQLLQTLRGDEYFGQYGKIIKIVVSKAKDPSHPHSVGVYVTYERKEDADKCITAVNGAKNGDRTLRAQFGTTKYCSAYLRGEQCSNRQCMFLHEPGEANESYSRADLSALNAGSSQEGGKAPPPQSQQPVASASQPMARQASGDQPQSPVTDRPALPSTASWASRPIQQQPSRAESRVTSGSTDAAATSATPAPAPVQPEAPQPQQSQKEPPAATPSTDAQVVPKQPRPRKPRIESPLLNLLRNFTIDDFKFVFSLSSLPAADLEIVKNYPPLFDHNGGAKRRLRREREEEQRRMEQQAQQFQQPPALEQEEDNPEMSGSLQLGGEPEERAPLGQSGSAIRPPGQDGGLDQRFQFGGVSSPVGITERGLTPHQQQMLLHTMKSPIDQSAFVNQQATFQQPANPPGHQRNVSRFSFANDTASASASVKPVANPKLLNQQSSIMPQQGGFGGQQSQQFYTSNVQGPPPGLKATGTPPVSGGMTFGQGHGFATGGLQYGAGAPGRNANEEMMRNLLRGRDAGSMGGSGGNADAKRELPQHFTSSPNHYSAAAYPPVSQQLSAYGQQQQQQQAPPGYSVFSDGEKQQRGKKKSKKHARQHGNTSSTSSGMDVGGAADHSTHMLQSRFQAATGGLAGGAAGHGGVYPSNLMHGGGSAAYGGRW</sequence>
<gene>
    <name evidence="17" type="ORF">LTR36_006542</name>
</gene>